<feature type="signal peptide" evidence="1">
    <location>
        <begin position="1"/>
        <end position="28"/>
    </location>
</feature>
<reference evidence="2 3" key="1">
    <citation type="submission" date="2016-10" db="EMBL/GenBank/DDBJ databases">
        <authorList>
            <person name="de Groot N.N."/>
        </authorList>
    </citation>
    <scope>NUCLEOTIDE SEQUENCE [LARGE SCALE GENOMIC DNA]</scope>
    <source>
        <strain evidence="2 3">ATCC 35022</strain>
    </source>
</reference>
<evidence type="ECO:0000313" key="2">
    <source>
        <dbReference type="EMBL" id="SDB27930.1"/>
    </source>
</evidence>
<dbReference type="STRING" id="665467.SAMN02982931_02064"/>
<gene>
    <name evidence="2" type="ORF">SAMN02982931_02064</name>
</gene>
<accession>A0A1G6C4Y1</accession>
<dbReference type="Proteomes" id="UP000199071">
    <property type="component" value="Unassembled WGS sequence"/>
</dbReference>
<name>A0A1G6C4Y1_9HYPH</name>
<sequence>MMISAFRPAAAMLCCAALSFGLPAAAQAGDIAEKATLAETLLDRGYGGAALKAFDTSAAAFWTASPLQLRTVLFADAVDGFADYTPRGNSEFQPSDALRLYFEPVGFAYIEESDGFGAELAADLQIRTPGGLILATAEDFGRLEWQGRSKMREVHATIEFPLPDFKPGSYQLLLTLRDENSPKTTTVTLPFSVTE</sequence>
<dbReference type="EMBL" id="FMXQ01000004">
    <property type="protein sequence ID" value="SDB27930.1"/>
    <property type="molecule type" value="Genomic_DNA"/>
</dbReference>
<keyword evidence="1" id="KW-0732">Signal</keyword>
<feature type="chain" id="PRO_5011596991" evidence="1">
    <location>
        <begin position="29"/>
        <end position="195"/>
    </location>
</feature>
<keyword evidence="3" id="KW-1185">Reference proteome</keyword>
<organism evidence="2 3">
    <name type="scientific">Bauldia litoralis</name>
    <dbReference type="NCBI Taxonomy" id="665467"/>
    <lineage>
        <taxon>Bacteria</taxon>
        <taxon>Pseudomonadati</taxon>
        <taxon>Pseudomonadota</taxon>
        <taxon>Alphaproteobacteria</taxon>
        <taxon>Hyphomicrobiales</taxon>
        <taxon>Kaistiaceae</taxon>
        <taxon>Bauldia</taxon>
    </lineage>
</organism>
<evidence type="ECO:0000256" key="1">
    <source>
        <dbReference type="SAM" id="SignalP"/>
    </source>
</evidence>
<protein>
    <submittedName>
        <fullName evidence="2">Uncharacterized protein</fullName>
    </submittedName>
</protein>
<dbReference type="RefSeq" id="WP_090876363.1">
    <property type="nucleotide sequence ID" value="NZ_FMXQ01000004.1"/>
</dbReference>
<evidence type="ECO:0000313" key="3">
    <source>
        <dbReference type="Proteomes" id="UP000199071"/>
    </source>
</evidence>
<dbReference type="OrthoDB" id="8444059at2"/>
<dbReference type="AlphaFoldDB" id="A0A1G6C4Y1"/>
<proteinExistence type="predicted"/>